<dbReference type="Proteomes" id="UP000256561">
    <property type="component" value="Unassembled WGS sequence"/>
</dbReference>
<dbReference type="PANTHER" id="PTHR43537">
    <property type="entry name" value="TRANSCRIPTIONAL REGULATOR, GNTR FAMILY"/>
    <property type="match status" value="1"/>
</dbReference>
<dbReference type="Gene3D" id="1.10.10.10">
    <property type="entry name" value="Winged helix-like DNA-binding domain superfamily/Winged helix DNA-binding domain"/>
    <property type="match status" value="1"/>
</dbReference>
<evidence type="ECO:0000259" key="4">
    <source>
        <dbReference type="PROSITE" id="PS50949"/>
    </source>
</evidence>
<keyword evidence="3" id="KW-0804">Transcription</keyword>
<proteinExistence type="predicted"/>
<dbReference type="Gene3D" id="1.20.120.530">
    <property type="entry name" value="GntR ligand-binding domain-like"/>
    <property type="match status" value="1"/>
</dbReference>
<dbReference type="SMART" id="SM00895">
    <property type="entry name" value="FCD"/>
    <property type="match status" value="1"/>
</dbReference>
<gene>
    <name evidence="5" type="ORF">DXV75_00655</name>
</gene>
<organism evidence="5 6">
    <name type="scientific">Alteromonas aestuariivivens</name>
    <dbReference type="NCBI Taxonomy" id="1938339"/>
    <lineage>
        <taxon>Bacteria</taxon>
        <taxon>Pseudomonadati</taxon>
        <taxon>Pseudomonadota</taxon>
        <taxon>Gammaproteobacteria</taxon>
        <taxon>Alteromonadales</taxon>
        <taxon>Alteromonadaceae</taxon>
        <taxon>Alteromonas/Salinimonas group</taxon>
        <taxon>Alteromonas</taxon>
    </lineage>
</organism>
<dbReference type="SMART" id="SM00345">
    <property type="entry name" value="HTH_GNTR"/>
    <property type="match status" value="1"/>
</dbReference>
<dbReference type="InterPro" id="IPR008920">
    <property type="entry name" value="TF_FadR/GntR_C"/>
</dbReference>
<evidence type="ECO:0000256" key="1">
    <source>
        <dbReference type="ARBA" id="ARBA00023015"/>
    </source>
</evidence>
<name>A0A3D8ME47_9ALTE</name>
<keyword evidence="2" id="KW-0238">DNA-binding</keyword>
<keyword evidence="1" id="KW-0805">Transcription regulation</keyword>
<dbReference type="Pfam" id="PF00392">
    <property type="entry name" value="GntR"/>
    <property type="match status" value="1"/>
</dbReference>
<dbReference type="InterPro" id="IPR036390">
    <property type="entry name" value="WH_DNA-bd_sf"/>
</dbReference>
<dbReference type="Pfam" id="PF07729">
    <property type="entry name" value="FCD"/>
    <property type="match status" value="1"/>
</dbReference>
<protein>
    <submittedName>
        <fullName evidence="5">FadR family transcriptional regulator</fullName>
    </submittedName>
</protein>
<accession>A0A3D8ME47</accession>
<dbReference type="EMBL" id="QRHA01000001">
    <property type="protein sequence ID" value="RDV29012.1"/>
    <property type="molecule type" value="Genomic_DNA"/>
</dbReference>
<dbReference type="PANTHER" id="PTHR43537:SF44">
    <property type="entry name" value="GNTR FAMILY REGULATORY PROTEIN"/>
    <property type="match status" value="1"/>
</dbReference>
<dbReference type="InterPro" id="IPR036388">
    <property type="entry name" value="WH-like_DNA-bd_sf"/>
</dbReference>
<reference evidence="6" key="1">
    <citation type="submission" date="2018-08" db="EMBL/GenBank/DDBJ databases">
        <authorList>
            <person name="Zhang J."/>
            <person name="Du Z.-J."/>
        </authorList>
    </citation>
    <scope>NUCLEOTIDE SEQUENCE [LARGE SCALE GENOMIC DNA]</scope>
    <source>
        <strain evidence="6">KCTC 52655</strain>
    </source>
</reference>
<dbReference type="SUPFAM" id="SSF48008">
    <property type="entry name" value="GntR ligand-binding domain-like"/>
    <property type="match status" value="1"/>
</dbReference>
<evidence type="ECO:0000256" key="3">
    <source>
        <dbReference type="ARBA" id="ARBA00023163"/>
    </source>
</evidence>
<evidence type="ECO:0000313" key="5">
    <source>
        <dbReference type="EMBL" id="RDV29012.1"/>
    </source>
</evidence>
<dbReference type="OrthoDB" id="9028214at2"/>
<feature type="domain" description="HTH gntR-type" evidence="4">
    <location>
        <begin position="3"/>
        <end position="73"/>
    </location>
</feature>
<dbReference type="SUPFAM" id="SSF46785">
    <property type="entry name" value="Winged helix' DNA-binding domain"/>
    <property type="match status" value="1"/>
</dbReference>
<evidence type="ECO:0000256" key="2">
    <source>
        <dbReference type="ARBA" id="ARBA00023125"/>
    </source>
</evidence>
<dbReference type="InterPro" id="IPR000524">
    <property type="entry name" value="Tscrpt_reg_HTH_GntR"/>
</dbReference>
<keyword evidence="6" id="KW-1185">Reference proteome</keyword>
<dbReference type="GO" id="GO:0003700">
    <property type="term" value="F:DNA-binding transcription factor activity"/>
    <property type="evidence" value="ECO:0007669"/>
    <property type="project" value="InterPro"/>
</dbReference>
<evidence type="ECO:0000313" key="6">
    <source>
        <dbReference type="Proteomes" id="UP000256561"/>
    </source>
</evidence>
<dbReference type="InterPro" id="IPR011711">
    <property type="entry name" value="GntR_C"/>
</dbReference>
<dbReference type="RefSeq" id="WP_115591303.1">
    <property type="nucleotide sequence ID" value="NZ_QRHA01000001.1"/>
</dbReference>
<dbReference type="PRINTS" id="PR00035">
    <property type="entry name" value="HTHGNTR"/>
</dbReference>
<dbReference type="PROSITE" id="PS50949">
    <property type="entry name" value="HTH_GNTR"/>
    <property type="match status" value="1"/>
</dbReference>
<dbReference type="GO" id="GO:0003677">
    <property type="term" value="F:DNA binding"/>
    <property type="evidence" value="ECO:0007669"/>
    <property type="project" value="UniProtKB-KW"/>
</dbReference>
<dbReference type="CDD" id="cd07377">
    <property type="entry name" value="WHTH_GntR"/>
    <property type="match status" value="1"/>
</dbReference>
<sequence>MLGPTTLNITHNLTNTLGLAIVRGEYAGALPSEADLCHQYGVSRSSTREAVKMLSAKGLIQSRPKQGIRIQEERYWNMFDGDVLKWILVSKPTLELLKEFLDVRVVIEPQAAALATKNGNEEAIAGIRRALIRLNEADVGLDDPLEAEVEFHTAILDASGNRFLAQFSDFVGTALRVTQRYTSKIRGGLELNLKQAQTVYEAIASGDAKTAEAAMRSQLSELIDLLNG</sequence>
<dbReference type="AlphaFoldDB" id="A0A3D8ME47"/>
<comment type="caution">
    <text evidence="5">The sequence shown here is derived from an EMBL/GenBank/DDBJ whole genome shotgun (WGS) entry which is preliminary data.</text>
</comment>